<protein>
    <submittedName>
        <fullName evidence="1">Uncharacterized protein</fullName>
    </submittedName>
</protein>
<sequence>MTEEVQVDKVQFKYLLKYFAALPALAVPCRLADIEYKLNNHEMGLETYKELNDLRQTGPFYIEPCETSNGALLVKLYDVDESCFNDIIVEKGLAFSSSFPRTVTLSTINESQENQR</sequence>
<dbReference type="EMBL" id="CAJOBI010332786">
    <property type="protein sequence ID" value="CAF5201269.1"/>
    <property type="molecule type" value="Genomic_DNA"/>
</dbReference>
<dbReference type="AlphaFoldDB" id="A0A820HJ79"/>
<dbReference type="Proteomes" id="UP000663842">
    <property type="component" value="Unassembled WGS sequence"/>
</dbReference>
<evidence type="ECO:0000313" key="3">
    <source>
        <dbReference type="Proteomes" id="UP000663842"/>
    </source>
</evidence>
<gene>
    <name evidence="2" type="ORF">SMN809_LOCUS75577</name>
    <name evidence="1" type="ORF">UXM345_LOCUS33196</name>
</gene>
<evidence type="ECO:0000313" key="2">
    <source>
        <dbReference type="EMBL" id="CAF5201269.1"/>
    </source>
</evidence>
<reference evidence="1" key="1">
    <citation type="submission" date="2021-02" db="EMBL/GenBank/DDBJ databases">
        <authorList>
            <person name="Nowell W R."/>
        </authorList>
    </citation>
    <scope>NUCLEOTIDE SEQUENCE</scope>
</reference>
<proteinExistence type="predicted"/>
<accession>A0A820HJ79</accession>
<dbReference type="InterPro" id="IPR035437">
    <property type="entry name" value="SNase_OB-fold_sf"/>
</dbReference>
<dbReference type="Gene3D" id="2.40.50.90">
    <property type="match status" value="1"/>
</dbReference>
<name>A0A820HJ79_9BILA</name>
<comment type="caution">
    <text evidence="1">The sequence shown here is derived from an EMBL/GenBank/DDBJ whole genome shotgun (WGS) entry which is preliminary data.</text>
</comment>
<dbReference type="EMBL" id="CAJOBF010010813">
    <property type="protein sequence ID" value="CAF4296963.1"/>
    <property type="molecule type" value="Genomic_DNA"/>
</dbReference>
<organism evidence="1 3">
    <name type="scientific">Rotaria magnacalcarata</name>
    <dbReference type="NCBI Taxonomy" id="392030"/>
    <lineage>
        <taxon>Eukaryota</taxon>
        <taxon>Metazoa</taxon>
        <taxon>Spiralia</taxon>
        <taxon>Gnathifera</taxon>
        <taxon>Rotifera</taxon>
        <taxon>Eurotatoria</taxon>
        <taxon>Bdelloidea</taxon>
        <taxon>Philodinida</taxon>
        <taxon>Philodinidae</taxon>
        <taxon>Rotaria</taxon>
    </lineage>
</organism>
<dbReference type="Proteomes" id="UP000676336">
    <property type="component" value="Unassembled WGS sequence"/>
</dbReference>
<evidence type="ECO:0000313" key="1">
    <source>
        <dbReference type="EMBL" id="CAF4296963.1"/>
    </source>
</evidence>